<evidence type="ECO:0000313" key="2">
    <source>
        <dbReference type="EMBL" id="TNN64551.1"/>
    </source>
</evidence>
<accession>A0A4Z2HG15</accession>
<keyword evidence="3" id="KW-1185">Reference proteome</keyword>
<dbReference type="EMBL" id="SRLO01000250">
    <property type="protein sequence ID" value="TNN64551.1"/>
    <property type="molecule type" value="Genomic_DNA"/>
</dbReference>
<protein>
    <submittedName>
        <fullName evidence="2">Uncharacterized protein</fullName>
    </submittedName>
</protein>
<feature type="region of interest" description="Disordered" evidence="1">
    <location>
        <begin position="1"/>
        <end position="79"/>
    </location>
</feature>
<evidence type="ECO:0000313" key="3">
    <source>
        <dbReference type="Proteomes" id="UP000314294"/>
    </source>
</evidence>
<feature type="region of interest" description="Disordered" evidence="1">
    <location>
        <begin position="154"/>
        <end position="176"/>
    </location>
</feature>
<dbReference type="AlphaFoldDB" id="A0A4Z2HG15"/>
<evidence type="ECO:0000256" key="1">
    <source>
        <dbReference type="SAM" id="MobiDB-lite"/>
    </source>
</evidence>
<name>A0A4Z2HG15_9TELE</name>
<comment type="caution">
    <text evidence="2">The sequence shown here is derived from an EMBL/GenBank/DDBJ whole genome shotgun (WGS) entry which is preliminary data.</text>
</comment>
<dbReference type="Proteomes" id="UP000314294">
    <property type="component" value="Unassembled WGS sequence"/>
</dbReference>
<gene>
    <name evidence="2" type="ORF">EYF80_025178</name>
</gene>
<organism evidence="2 3">
    <name type="scientific">Liparis tanakae</name>
    <name type="common">Tanaka's snailfish</name>
    <dbReference type="NCBI Taxonomy" id="230148"/>
    <lineage>
        <taxon>Eukaryota</taxon>
        <taxon>Metazoa</taxon>
        <taxon>Chordata</taxon>
        <taxon>Craniata</taxon>
        <taxon>Vertebrata</taxon>
        <taxon>Euteleostomi</taxon>
        <taxon>Actinopterygii</taxon>
        <taxon>Neopterygii</taxon>
        <taxon>Teleostei</taxon>
        <taxon>Neoteleostei</taxon>
        <taxon>Acanthomorphata</taxon>
        <taxon>Eupercaria</taxon>
        <taxon>Perciformes</taxon>
        <taxon>Cottioidei</taxon>
        <taxon>Cottales</taxon>
        <taxon>Liparidae</taxon>
        <taxon>Liparis</taxon>
    </lineage>
</organism>
<sequence>MAARRFVSAPHVPDVTETKERRRHTTYLGLRRGGIGGKGEEPNANAKGLSDRGLKKCRLTGRTFSPPPREEREAHGRRSFSSLKEVKRAKAASLPAPILCCNMCIYVLSSIVKTDGVLCNEEDSSLSICEQENGHICEDEAIHLASQSITNTYNGSQAHRGQAAHSRPPLASVRPR</sequence>
<proteinExistence type="predicted"/>
<reference evidence="2 3" key="1">
    <citation type="submission" date="2019-03" db="EMBL/GenBank/DDBJ databases">
        <title>First draft genome of Liparis tanakae, snailfish: a comprehensive survey of snailfish specific genes.</title>
        <authorList>
            <person name="Kim W."/>
            <person name="Song I."/>
            <person name="Jeong J.-H."/>
            <person name="Kim D."/>
            <person name="Kim S."/>
            <person name="Ryu S."/>
            <person name="Song J.Y."/>
            <person name="Lee S.K."/>
        </authorList>
    </citation>
    <scope>NUCLEOTIDE SEQUENCE [LARGE SCALE GENOMIC DNA]</scope>
    <source>
        <tissue evidence="2">Muscle</tissue>
    </source>
</reference>